<organism evidence="2">
    <name type="scientific">viral metagenome</name>
    <dbReference type="NCBI Taxonomy" id="1070528"/>
    <lineage>
        <taxon>unclassified sequences</taxon>
        <taxon>metagenomes</taxon>
        <taxon>organismal metagenomes</taxon>
    </lineage>
</organism>
<proteinExistence type="predicted"/>
<name>A0A6C0KVR5_9ZZZZ</name>
<evidence type="ECO:0000313" key="2">
    <source>
        <dbReference type="EMBL" id="QHU21343.1"/>
    </source>
</evidence>
<reference evidence="2" key="1">
    <citation type="journal article" date="2020" name="Nature">
        <title>Giant virus diversity and host interactions through global metagenomics.</title>
        <authorList>
            <person name="Schulz F."/>
            <person name="Roux S."/>
            <person name="Paez-Espino D."/>
            <person name="Jungbluth S."/>
            <person name="Walsh D.A."/>
            <person name="Denef V.J."/>
            <person name="McMahon K.D."/>
            <person name="Konstantinidis K.T."/>
            <person name="Eloe-Fadrosh E.A."/>
            <person name="Kyrpides N.C."/>
            <person name="Woyke T."/>
        </authorList>
    </citation>
    <scope>NUCLEOTIDE SEQUENCE</scope>
    <source>
        <strain evidence="2">GVMAG-S-3300013094-109</strain>
    </source>
</reference>
<dbReference type="AlphaFoldDB" id="A0A6C0KVR5"/>
<keyword evidence="1" id="KW-0472">Membrane</keyword>
<evidence type="ECO:0000256" key="1">
    <source>
        <dbReference type="SAM" id="Phobius"/>
    </source>
</evidence>
<keyword evidence="1" id="KW-1133">Transmembrane helix</keyword>
<feature type="transmembrane region" description="Helical" evidence="1">
    <location>
        <begin position="7"/>
        <end position="29"/>
    </location>
</feature>
<keyword evidence="1" id="KW-0812">Transmembrane</keyword>
<sequence length="89" mass="10213">MAKINKSFNYIGCFILIAISAVLTAFVYVQLVQDFNNPENKESFINISIPKINSIYRPMVRNARLSINRTVNSMTTKIDNFLRKNKILA</sequence>
<protein>
    <submittedName>
        <fullName evidence="2">Uncharacterized protein</fullName>
    </submittedName>
</protein>
<dbReference type="EMBL" id="MN740989">
    <property type="protein sequence ID" value="QHU21343.1"/>
    <property type="molecule type" value="Genomic_DNA"/>
</dbReference>
<accession>A0A6C0KVR5</accession>